<evidence type="ECO:0000313" key="2">
    <source>
        <dbReference type="EMBL" id="BAU83233.1"/>
    </source>
</evidence>
<evidence type="ECO:0008006" key="4">
    <source>
        <dbReference type="Google" id="ProtNLM"/>
    </source>
</evidence>
<keyword evidence="1" id="KW-0732">Signal</keyword>
<gene>
    <name evidence="2" type="ORF">SLA_2305</name>
</gene>
<dbReference type="PROSITE" id="PS51257">
    <property type="entry name" value="PROKAR_LIPOPROTEIN"/>
    <property type="match status" value="1"/>
</dbReference>
<keyword evidence="3" id="KW-1185">Reference proteome</keyword>
<dbReference type="AlphaFoldDB" id="A0A160NZ67"/>
<proteinExistence type="predicted"/>
<organism evidence="2 3">
    <name type="scientific">Streptomyces laurentii</name>
    <dbReference type="NCBI Taxonomy" id="39478"/>
    <lineage>
        <taxon>Bacteria</taxon>
        <taxon>Bacillati</taxon>
        <taxon>Actinomycetota</taxon>
        <taxon>Actinomycetes</taxon>
        <taxon>Kitasatosporales</taxon>
        <taxon>Streptomycetaceae</taxon>
        <taxon>Streptomyces</taxon>
    </lineage>
</organism>
<dbReference type="RefSeq" id="WP_359883361.1">
    <property type="nucleotide sequence ID" value="NZ_JBEYHT010000061.1"/>
</dbReference>
<accession>A0A160NZ67</accession>
<sequence length="115" mass="11568">MSAVRKTLTSVVSAALLAGGLLVATAGPASAGGCGDRQDPKIDGAVAGWTLTCGKGAMTMKGWVEDTRADGKCAVVRISSGNAYQAPKACGSGTRTPFTYTFKGQTTAQGRLALV</sequence>
<evidence type="ECO:0000313" key="3">
    <source>
        <dbReference type="Proteomes" id="UP000217676"/>
    </source>
</evidence>
<protein>
    <recommendedName>
        <fullName evidence="4">Secreted protein</fullName>
    </recommendedName>
</protein>
<feature type="signal peptide" evidence="1">
    <location>
        <begin position="1"/>
        <end position="31"/>
    </location>
</feature>
<evidence type="ECO:0000256" key="1">
    <source>
        <dbReference type="SAM" id="SignalP"/>
    </source>
</evidence>
<dbReference type="EMBL" id="AP017424">
    <property type="protein sequence ID" value="BAU83233.1"/>
    <property type="molecule type" value="Genomic_DNA"/>
</dbReference>
<reference evidence="2 3" key="1">
    <citation type="journal article" date="2016" name="Genome Announc.">
        <title>Complete Genome Sequence of Thiostrepton-Producing Streptomyces laurentii ATCC 31255.</title>
        <authorList>
            <person name="Doi K."/>
            <person name="Fujino Y."/>
            <person name="Nagayoshi Y."/>
            <person name="Ohshima T."/>
            <person name="Ogata S."/>
        </authorList>
    </citation>
    <scope>NUCLEOTIDE SEQUENCE [LARGE SCALE GENOMIC DNA]</scope>
    <source>
        <strain evidence="2 3">ATCC 31255</strain>
    </source>
</reference>
<feature type="chain" id="PRO_5007818305" description="Secreted protein" evidence="1">
    <location>
        <begin position="32"/>
        <end position="115"/>
    </location>
</feature>
<name>A0A160NZ67_STRLU</name>
<dbReference type="Proteomes" id="UP000217676">
    <property type="component" value="Chromosome"/>
</dbReference>
<dbReference type="KEGG" id="slau:SLA_2305"/>